<evidence type="ECO:0000259" key="2">
    <source>
        <dbReference type="Pfam" id="PF13349"/>
    </source>
</evidence>
<dbReference type="Proteomes" id="UP000241514">
    <property type="component" value="Unassembled WGS sequence"/>
</dbReference>
<dbReference type="Pfam" id="PF13349">
    <property type="entry name" value="DUF4097"/>
    <property type="match status" value="1"/>
</dbReference>
<feature type="domain" description="DUF4097" evidence="2">
    <location>
        <begin position="200"/>
        <end position="315"/>
    </location>
</feature>
<evidence type="ECO:0000313" key="3">
    <source>
        <dbReference type="EMBL" id="PTB88811.1"/>
    </source>
</evidence>
<evidence type="ECO:0000256" key="1">
    <source>
        <dbReference type="SAM" id="SignalP"/>
    </source>
</evidence>
<feature type="signal peptide" evidence="1">
    <location>
        <begin position="1"/>
        <end position="22"/>
    </location>
</feature>
<gene>
    <name evidence="3" type="ORF">C9928_05455</name>
</gene>
<name>A0A6N4DEA9_9GAMM</name>
<dbReference type="InterPro" id="IPR025164">
    <property type="entry name" value="Toastrack_DUF4097"/>
</dbReference>
<proteinExistence type="predicted"/>
<protein>
    <recommendedName>
        <fullName evidence="2">DUF4097 domain-containing protein</fullName>
    </recommendedName>
</protein>
<organism evidence="3 4">
    <name type="scientific">Pseudidiomarina aestuarii</name>
    <dbReference type="NCBI Taxonomy" id="624146"/>
    <lineage>
        <taxon>Bacteria</taxon>
        <taxon>Pseudomonadati</taxon>
        <taxon>Pseudomonadota</taxon>
        <taxon>Gammaproteobacteria</taxon>
        <taxon>Alteromonadales</taxon>
        <taxon>Idiomarinaceae</taxon>
        <taxon>Pseudidiomarina</taxon>
    </lineage>
</organism>
<accession>A0A6N4DEA9</accession>
<evidence type="ECO:0000313" key="4">
    <source>
        <dbReference type="Proteomes" id="UP000241514"/>
    </source>
</evidence>
<dbReference type="AlphaFoldDB" id="A0A6N4DEA9"/>
<keyword evidence="1" id="KW-0732">Signal</keyword>
<dbReference type="EMBL" id="PYVG01000032">
    <property type="protein sequence ID" value="PTB88811.1"/>
    <property type="molecule type" value="Genomic_DNA"/>
</dbReference>
<reference evidence="3 4" key="1">
    <citation type="submission" date="2018-03" db="EMBL/GenBank/DDBJ databases">
        <title>Cross-interface Injection: A General Nanoliter Liquid Handling Method Applied to Single Cells Genome Amplification Automated Nanoliter Liquid Handling Applied to Single Cell Multiple Displacement Amplification.</title>
        <authorList>
            <person name="Yun J."/>
            <person name="Xu P."/>
            <person name="Xu J."/>
            <person name="Dai X."/>
            <person name="Wang Y."/>
            <person name="Zheng X."/>
            <person name="Cao C."/>
            <person name="Yi Q."/>
            <person name="Zhu Y."/>
            <person name="Wang L."/>
            <person name="Dong Z."/>
            <person name="Huang Y."/>
            <person name="Huang L."/>
            <person name="Du W."/>
        </authorList>
    </citation>
    <scope>NUCLEOTIDE SEQUENCE [LARGE SCALE GENOMIC DNA]</scope>
    <source>
        <strain evidence="3 4">A9-4</strain>
    </source>
</reference>
<feature type="chain" id="PRO_5026814202" description="DUF4097 domain-containing protein" evidence="1">
    <location>
        <begin position="23"/>
        <end position="317"/>
    </location>
</feature>
<sequence length="317" mass="33893">MMKWLKLITVAGLYVAAHYAPAVVGKEVDQTVAVEPGVQVFVDNMRGEVKILGWDRSSASISGTIDEEATDFIFEKRGNALIVEVKMPRNKRYHDDNGSDLVLRIPHESMVDVSGISSDFTVKDVRQGTRVTTISGDIDANNLDQNVRLKTTSGDISGRKLNGDVELVSVSGDVNDADGDQQRASYQSTSGDVAVVTNASEVRAESISGDVNLTAERASDVRATSVSGDVSVRVELNDNGRLRGNTVSGDMAITFKGKTNFRLDAEASASGDIVNRLTDDEPRRPKYGPGASLTMTVGNGSGNVKLNSVSGNIVIRN</sequence>
<comment type="caution">
    <text evidence="3">The sequence shown here is derived from an EMBL/GenBank/DDBJ whole genome shotgun (WGS) entry which is preliminary data.</text>
</comment>